<reference evidence="4" key="1">
    <citation type="submission" date="2016-06" db="UniProtKB">
        <authorList>
            <consortium name="WormBaseParasite"/>
        </authorList>
    </citation>
    <scope>IDENTIFICATION</scope>
</reference>
<evidence type="ECO:0000313" key="3">
    <source>
        <dbReference type="Proteomes" id="UP000270296"/>
    </source>
</evidence>
<name>A0A183IGS2_9BILA</name>
<evidence type="ECO:0000313" key="4">
    <source>
        <dbReference type="WBParaSite" id="SBAD_0000295201-mRNA-1"/>
    </source>
</evidence>
<protein>
    <submittedName>
        <fullName evidence="2 4">Uncharacterized protein</fullName>
    </submittedName>
</protein>
<proteinExistence type="predicted"/>
<evidence type="ECO:0000256" key="1">
    <source>
        <dbReference type="SAM" id="MobiDB-lite"/>
    </source>
</evidence>
<organism evidence="4">
    <name type="scientific">Soboliphyme baturini</name>
    <dbReference type="NCBI Taxonomy" id="241478"/>
    <lineage>
        <taxon>Eukaryota</taxon>
        <taxon>Metazoa</taxon>
        <taxon>Ecdysozoa</taxon>
        <taxon>Nematoda</taxon>
        <taxon>Enoplea</taxon>
        <taxon>Dorylaimia</taxon>
        <taxon>Dioctophymatida</taxon>
        <taxon>Dioctophymatoidea</taxon>
        <taxon>Soboliphymatidae</taxon>
        <taxon>Soboliphyme</taxon>
    </lineage>
</organism>
<feature type="region of interest" description="Disordered" evidence="1">
    <location>
        <begin position="57"/>
        <end position="81"/>
    </location>
</feature>
<dbReference type="WBParaSite" id="SBAD_0000295201-mRNA-1">
    <property type="protein sequence ID" value="SBAD_0000295201-mRNA-1"/>
    <property type="gene ID" value="SBAD_0000295201"/>
</dbReference>
<accession>A0A183IGS2</accession>
<reference evidence="2 3" key="2">
    <citation type="submission" date="2018-11" db="EMBL/GenBank/DDBJ databases">
        <authorList>
            <consortium name="Pathogen Informatics"/>
        </authorList>
    </citation>
    <scope>NUCLEOTIDE SEQUENCE [LARGE SCALE GENOMIC DNA]</scope>
</reference>
<sequence length="81" mass="9341">MYDPNVVHYALESREFNEASFGDNNEYKSEKRINAQLVTATPAGPCETSLLDRQCKWRQKPVPDSDDKTESQFRDDDEKAN</sequence>
<dbReference type="AlphaFoldDB" id="A0A183IGS2"/>
<dbReference type="Proteomes" id="UP000270296">
    <property type="component" value="Unassembled WGS sequence"/>
</dbReference>
<dbReference type="EMBL" id="UZAM01007421">
    <property type="protein sequence ID" value="VDO99033.1"/>
    <property type="molecule type" value="Genomic_DNA"/>
</dbReference>
<evidence type="ECO:0000313" key="2">
    <source>
        <dbReference type="EMBL" id="VDO99033.1"/>
    </source>
</evidence>
<gene>
    <name evidence="2" type="ORF">SBAD_LOCUS2817</name>
</gene>
<feature type="compositionally biased region" description="Basic and acidic residues" evidence="1">
    <location>
        <begin position="61"/>
        <end position="81"/>
    </location>
</feature>
<keyword evidence="3" id="KW-1185">Reference proteome</keyword>